<evidence type="ECO:0000313" key="1">
    <source>
        <dbReference type="EMBL" id="MBS4181791.1"/>
    </source>
</evidence>
<organism evidence="1">
    <name type="scientific">Neobacillus citreus</name>
    <dbReference type="NCBI Taxonomy" id="2833578"/>
    <lineage>
        <taxon>Bacteria</taxon>
        <taxon>Bacillati</taxon>
        <taxon>Bacillota</taxon>
        <taxon>Bacilli</taxon>
        <taxon>Bacillales</taxon>
        <taxon>Bacillaceae</taxon>
        <taxon>Neobacillus</taxon>
    </lineage>
</organism>
<accession>A0A942Y7Z2</accession>
<protein>
    <submittedName>
        <fullName evidence="1">Uncharacterized protein</fullName>
    </submittedName>
</protein>
<proteinExistence type="predicted"/>
<sequence length="97" mass="11039">MQYRLMNEYGVDWPFWDEDGQCAVGVPRLPAALATEVSAWAAEFNDHYGVDAGWPTERAARVHERQAHRLLRLVDQALPAGDTVVLGYWETNRRKGL</sequence>
<dbReference type="AlphaFoldDB" id="A0A942Y7Z2"/>
<dbReference type="EMBL" id="JAGYPE010000002">
    <property type="protein sequence ID" value="MBS4181791.1"/>
    <property type="molecule type" value="Genomic_DNA"/>
</dbReference>
<gene>
    <name evidence="1" type="ORF">KHB02_10365</name>
</gene>
<name>A0A942Y7Z2_9BACI</name>
<reference evidence="1" key="1">
    <citation type="submission" date="2021-05" db="EMBL/GenBank/DDBJ databases">
        <title>Novel Bacillus species.</title>
        <authorList>
            <person name="Liu G."/>
        </authorList>
    </citation>
    <scope>NUCLEOTIDE SEQUENCE</scope>
    <source>
        <strain evidence="1">FJAT-50051</strain>
    </source>
</reference>
<comment type="caution">
    <text evidence="1">The sequence shown here is derived from an EMBL/GenBank/DDBJ whole genome shotgun (WGS) entry which is preliminary data.</text>
</comment>